<evidence type="ECO:0000256" key="3">
    <source>
        <dbReference type="SAM" id="Coils"/>
    </source>
</evidence>
<dbReference type="Gene3D" id="1.10.238.10">
    <property type="entry name" value="EF-hand"/>
    <property type="match status" value="1"/>
</dbReference>
<reference evidence="5" key="3">
    <citation type="submission" date="2025-09" db="UniProtKB">
        <authorList>
            <consortium name="Ensembl"/>
        </authorList>
    </citation>
    <scope>IDENTIFICATION</scope>
</reference>
<keyword evidence="6" id="KW-1185">Reference proteome</keyword>
<dbReference type="EMBL" id="AHAT01000212">
    <property type="status" value="NOT_ANNOTATED_CDS"/>
    <property type="molecule type" value="Genomic_DNA"/>
</dbReference>
<sequence>QGIVKNKKKKKLKLTKGEKKLARLERACKDLQAKRDEYEQFLDRMSSWLQQHHQRAVELFSCFDKSGTGLLSAEDFQSGMRDLGIPCVEFQLHLLARLLEKDNSGKIDYFEISTSLQRARLADLKLNKEEEGVKEADHLVITRETLERCPVCQLALWKPSAPIRESSHRFLLLNLRLIAFDGVRSHPGHFEDVVPSSIKVYGLINRIQGRVGIGSIRLKIFKDNTYSQESILSPAISLEESGLVGGPPESPTQVTLYYDYSVEFADCSIINCDHYFGRHFLER</sequence>
<name>W5MYA2_LEPOC</name>
<dbReference type="PROSITE" id="PS00018">
    <property type="entry name" value="EF_HAND_1"/>
    <property type="match status" value="1"/>
</dbReference>
<dbReference type="Ensembl" id="ENSLOCT00000013389.1">
    <property type="protein sequence ID" value="ENSLOCP00000013361.1"/>
    <property type="gene ID" value="ENSLOCG00000010899.1"/>
</dbReference>
<evidence type="ECO:0000313" key="5">
    <source>
        <dbReference type="Ensembl" id="ENSLOCP00000013361.1"/>
    </source>
</evidence>
<organism evidence="5 6">
    <name type="scientific">Lepisosteus oculatus</name>
    <name type="common">Spotted gar</name>
    <dbReference type="NCBI Taxonomy" id="7918"/>
    <lineage>
        <taxon>Eukaryota</taxon>
        <taxon>Metazoa</taxon>
        <taxon>Chordata</taxon>
        <taxon>Craniata</taxon>
        <taxon>Vertebrata</taxon>
        <taxon>Euteleostomi</taxon>
        <taxon>Actinopterygii</taxon>
        <taxon>Neopterygii</taxon>
        <taxon>Holostei</taxon>
        <taxon>Semionotiformes</taxon>
        <taxon>Lepisosteidae</taxon>
        <taxon>Lepisosteus</taxon>
    </lineage>
</organism>
<reference evidence="5" key="2">
    <citation type="submission" date="2025-08" db="UniProtKB">
        <authorList>
            <consortium name="Ensembl"/>
        </authorList>
    </citation>
    <scope>IDENTIFICATION</scope>
</reference>
<dbReference type="InParanoid" id="W5MYA2"/>
<feature type="domain" description="EF-hand" evidence="4">
    <location>
        <begin position="51"/>
        <end position="86"/>
    </location>
</feature>
<dbReference type="STRING" id="7918.ENSLOCP00000013361"/>
<reference evidence="6" key="1">
    <citation type="submission" date="2011-12" db="EMBL/GenBank/DDBJ databases">
        <title>The Draft Genome of Lepisosteus oculatus.</title>
        <authorList>
            <consortium name="The Broad Institute Genome Assembly &amp; Analysis Group"/>
            <consortium name="Computational R&amp;D Group"/>
            <consortium name="and Sequencing Platform"/>
            <person name="Di Palma F."/>
            <person name="Alfoldi J."/>
            <person name="Johnson J."/>
            <person name="Berlin A."/>
            <person name="Gnerre S."/>
            <person name="Jaffe D."/>
            <person name="MacCallum I."/>
            <person name="Young S."/>
            <person name="Walker B.J."/>
            <person name="Lander E.S."/>
            <person name="Lindblad-Toh K."/>
        </authorList>
    </citation>
    <scope>NUCLEOTIDE SEQUENCE [LARGE SCALE GENOMIC DNA]</scope>
</reference>
<dbReference type="eggNOG" id="ENOG502S2PQ">
    <property type="taxonomic scope" value="Eukaryota"/>
</dbReference>
<dbReference type="AlphaFoldDB" id="W5MYA2"/>
<dbReference type="InterPro" id="IPR011992">
    <property type="entry name" value="EF-hand-dom_pair"/>
</dbReference>
<keyword evidence="2" id="KW-0106">Calcium</keyword>
<dbReference type="PROSITE" id="PS50222">
    <property type="entry name" value="EF_HAND_2"/>
    <property type="match status" value="1"/>
</dbReference>
<evidence type="ECO:0000256" key="2">
    <source>
        <dbReference type="ARBA" id="ARBA00022837"/>
    </source>
</evidence>
<evidence type="ECO:0000313" key="6">
    <source>
        <dbReference type="Proteomes" id="UP000018468"/>
    </source>
</evidence>
<dbReference type="CDD" id="cd00051">
    <property type="entry name" value="EFh"/>
    <property type="match status" value="1"/>
</dbReference>
<dbReference type="SUPFAM" id="SSF47473">
    <property type="entry name" value="EF-hand"/>
    <property type="match status" value="1"/>
</dbReference>
<dbReference type="Bgee" id="ENSLOCG00000010899">
    <property type="expression patterns" value="Expressed in testis and 7 other cell types or tissues"/>
</dbReference>
<accession>W5MYA2</accession>
<keyword evidence="1" id="KW-0479">Metal-binding</keyword>
<evidence type="ECO:0000256" key="1">
    <source>
        <dbReference type="ARBA" id="ARBA00022723"/>
    </source>
</evidence>
<dbReference type="InterPro" id="IPR018247">
    <property type="entry name" value="EF_Hand_1_Ca_BS"/>
</dbReference>
<keyword evidence="3" id="KW-0175">Coiled coil</keyword>
<dbReference type="InterPro" id="IPR002048">
    <property type="entry name" value="EF_hand_dom"/>
</dbReference>
<feature type="coiled-coil region" evidence="3">
    <location>
        <begin position="7"/>
        <end position="44"/>
    </location>
</feature>
<dbReference type="GO" id="GO:0005509">
    <property type="term" value="F:calcium ion binding"/>
    <property type="evidence" value="ECO:0007669"/>
    <property type="project" value="InterPro"/>
</dbReference>
<protein>
    <recommendedName>
        <fullName evidence="4">EF-hand domain-containing protein</fullName>
    </recommendedName>
</protein>
<dbReference type="HOGENOM" id="CLU_073689_0_0_1"/>
<dbReference type="OMA" id="ECPILLC"/>
<dbReference type="Proteomes" id="UP000018468">
    <property type="component" value="Linkage group LG10"/>
</dbReference>
<proteinExistence type="predicted"/>
<evidence type="ECO:0000259" key="4">
    <source>
        <dbReference type="PROSITE" id="PS50222"/>
    </source>
</evidence>